<feature type="transmembrane region" description="Helical" evidence="10">
    <location>
        <begin position="283"/>
        <end position="303"/>
    </location>
</feature>
<accession>A0A4P8WAX2</accession>
<reference evidence="11" key="1">
    <citation type="submission" date="2018-10" db="EMBL/GenBank/DDBJ databases">
        <title>Ferrugineol-specific odorant receptor of the red palm weevil, Rhynchophorus ferrugineus.</title>
        <authorList>
            <person name="Antony B."/>
            <person name="Johny J."/>
            <person name="Jacquin-Joly E."/>
            <person name="Alsaleh M.A."/>
            <person name="Pain A."/>
        </authorList>
    </citation>
    <scope>NUCLEOTIDE SEQUENCE</scope>
</reference>
<dbReference type="GO" id="GO:0005886">
    <property type="term" value="C:plasma membrane"/>
    <property type="evidence" value="ECO:0007669"/>
    <property type="project" value="UniProtKB-SubCell"/>
</dbReference>
<sequence>MFPTYRSYFYTDLKTLLLFGGWIQLKATPSWVYKIYYIMMNGVFICIFNCLMIIFWFKNTTSIKTLAAIGYVVFICLMGQLKSVLLFKNRAEFKKLILDLDQKLFRPIKLIEEQLVNNTFAFFWKIKTALIVVSYISVTSLLLIPLFYEREQGLPIQAWYPFNESLTPNYQIVYVHQAIAIYYISSINIYVDVIVAGLCTFIGLQCDLLCQRLENVGEYGTEKEIKKDFVDCINHHYTIIEFLQTTENVFGQIYFGQIFASTIALCMDLFLLSLTEPTTFEFFYLVVYQLAISNLLFVPCWFATEMTRKSENIPNAAYSCHWIDLSISFKKELIIFIRRSQHPLKLYAANFFELSVQTFLTIFRSSLSYYAVLSNLNMEE</sequence>
<evidence type="ECO:0000256" key="2">
    <source>
        <dbReference type="ARBA" id="ARBA00022475"/>
    </source>
</evidence>
<keyword evidence="3 10" id="KW-0716">Sensory transduction</keyword>
<evidence type="ECO:0000256" key="8">
    <source>
        <dbReference type="ARBA" id="ARBA00023170"/>
    </source>
</evidence>
<comment type="subcellular location">
    <subcellularLocation>
        <location evidence="1 10">Cell membrane</location>
        <topology evidence="1 10">Multi-pass membrane protein</topology>
    </subcellularLocation>
</comment>
<keyword evidence="8 10" id="KW-0675">Receptor</keyword>
<dbReference type="GO" id="GO:0007165">
    <property type="term" value="P:signal transduction"/>
    <property type="evidence" value="ECO:0007669"/>
    <property type="project" value="UniProtKB-KW"/>
</dbReference>
<protein>
    <recommendedName>
        <fullName evidence="10">Odorant receptor</fullName>
    </recommendedName>
</protein>
<evidence type="ECO:0000313" key="11">
    <source>
        <dbReference type="EMBL" id="QCS37751.1"/>
    </source>
</evidence>
<dbReference type="InterPro" id="IPR004117">
    <property type="entry name" value="7tm6_olfct_rcpt"/>
</dbReference>
<evidence type="ECO:0000256" key="3">
    <source>
        <dbReference type="ARBA" id="ARBA00022606"/>
    </source>
</evidence>
<dbReference type="AlphaFoldDB" id="A0A4P8WAX2"/>
<dbReference type="PANTHER" id="PTHR21137">
    <property type="entry name" value="ODORANT RECEPTOR"/>
    <property type="match status" value="1"/>
</dbReference>
<evidence type="ECO:0000256" key="5">
    <source>
        <dbReference type="ARBA" id="ARBA00022725"/>
    </source>
</evidence>
<comment type="caution">
    <text evidence="10">Lacks conserved residue(s) required for the propagation of feature annotation.</text>
</comment>
<gene>
    <name evidence="11" type="primary">OR18148</name>
</gene>
<evidence type="ECO:0000256" key="6">
    <source>
        <dbReference type="ARBA" id="ARBA00022989"/>
    </source>
</evidence>
<feature type="transmembrane region" description="Helical" evidence="10">
    <location>
        <begin position="35"/>
        <end position="57"/>
    </location>
</feature>
<keyword evidence="6 10" id="KW-1133">Transmembrane helix</keyword>
<keyword evidence="4 10" id="KW-0812">Transmembrane</keyword>
<name>A0A4P8WAX2_RHYFE</name>
<dbReference type="Pfam" id="PF02949">
    <property type="entry name" value="7tm_6"/>
    <property type="match status" value="1"/>
</dbReference>
<proteinExistence type="inferred from homology"/>
<evidence type="ECO:0000256" key="10">
    <source>
        <dbReference type="RuleBase" id="RU351113"/>
    </source>
</evidence>
<keyword evidence="5 10" id="KW-0552">Olfaction</keyword>
<comment type="similarity">
    <text evidence="10">Belongs to the insect chemoreceptor superfamily. Heteromeric odorant receptor channel (TC 1.A.69) family.</text>
</comment>
<keyword evidence="9 10" id="KW-0807">Transducer</keyword>
<dbReference type="PANTHER" id="PTHR21137:SF35">
    <property type="entry name" value="ODORANT RECEPTOR 19A-RELATED"/>
    <property type="match status" value="1"/>
</dbReference>
<dbReference type="EMBL" id="MK060008">
    <property type="protein sequence ID" value="QCS37751.1"/>
    <property type="molecule type" value="Genomic_DNA"/>
</dbReference>
<feature type="transmembrane region" description="Helical" evidence="10">
    <location>
        <begin position="129"/>
        <end position="148"/>
    </location>
</feature>
<feature type="transmembrane region" description="Helical" evidence="10">
    <location>
        <begin position="253"/>
        <end position="271"/>
    </location>
</feature>
<evidence type="ECO:0000256" key="7">
    <source>
        <dbReference type="ARBA" id="ARBA00023136"/>
    </source>
</evidence>
<evidence type="ECO:0000256" key="9">
    <source>
        <dbReference type="ARBA" id="ARBA00023224"/>
    </source>
</evidence>
<organism evidence="11">
    <name type="scientific">Rhynchophorus ferrugineus</name>
    <name type="common">Red palm weevil</name>
    <name type="synonym">Curculio ferrugineus</name>
    <dbReference type="NCBI Taxonomy" id="354439"/>
    <lineage>
        <taxon>Eukaryota</taxon>
        <taxon>Metazoa</taxon>
        <taxon>Ecdysozoa</taxon>
        <taxon>Arthropoda</taxon>
        <taxon>Hexapoda</taxon>
        <taxon>Insecta</taxon>
        <taxon>Pterygota</taxon>
        <taxon>Neoptera</taxon>
        <taxon>Endopterygota</taxon>
        <taxon>Coleoptera</taxon>
        <taxon>Polyphaga</taxon>
        <taxon>Cucujiformia</taxon>
        <taxon>Curculionidae</taxon>
        <taxon>Dryophthorinae</taxon>
        <taxon>Rhynchophorus</taxon>
    </lineage>
</organism>
<keyword evidence="2" id="KW-1003">Cell membrane</keyword>
<evidence type="ECO:0000256" key="4">
    <source>
        <dbReference type="ARBA" id="ARBA00022692"/>
    </source>
</evidence>
<keyword evidence="7 10" id="KW-0472">Membrane</keyword>
<feature type="transmembrane region" description="Helical" evidence="10">
    <location>
        <begin position="180"/>
        <end position="204"/>
    </location>
</feature>
<evidence type="ECO:0000256" key="1">
    <source>
        <dbReference type="ARBA" id="ARBA00004651"/>
    </source>
</evidence>
<feature type="transmembrane region" description="Helical" evidence="10">
    <location>
        <begin position="69"/>
        <end position="87"/>
    </location>
</feature>
<dbReference type="GO" id="GO:0005549">
    <property type="term" value="F:odorant binding"/>
    <property type="evidence" value="ECO:0007669"/>
    <property type="project" value="InterPro"/>
</dbReference>
<dbReference type="GO" id="GO:0004984">
    <property type="term" value="F:olfactory receptor activity"/>
    <property type="evidence" value="ECO:0007669"/>
    <property type="project" value="InterPro"/>
</dbReference>